<comment type="caution">
    <text evidence="1">The sequence shown here is derived from an EMBL/GenBank/DDBJ whole genome shotgun (WGS) entry which is preliminary data.</text>
</comment>
<evidence type="ECO:0000313" key="1">
    <source>
        <dbReference type="EMBL" id="OHU94328.1"/>
    </source>
</evidence>
<evidence type="ECO:0008006" key="3">
    <source>
        <dbReference type="Google" id="ProtNLM"/>
    </source>
</evidence>
<reference evidence="1 2" key="1">
    <citation type="submission" date="2016-10" db="EMBL/GenBank/DDBJ databases">
        <title>Pseudoalteromonas amylolytica sp. nov., isolated from the surface seawater.</title>
        <authorList>
            <person name="Wu Y.-H."/>
            <person name="Cheng H."/>
            <person name="Jin X.-B."/>
            <person name="Wang C.-S."/>
            <person name="Xu X.-W."/>
        </authorList>
    </citation>
    <scope>NUCLEOTIDE SEQUENCE [LARGE SCALE GENOMIC DNA]</scope>
    <source>
        <strain evidence="1 2">JCM 12483</strain>
    </source>
</reference>
<organism evidence="1 2">
    <name type="scientific">Pseudoalteromonas byunsanensis</name>
    <dbReference type="NCBI Taxonomy" id="327939"/>
    <lineage>
        <taxon>Bacteria</taxon>
        <taxon>Pseudomonadati</taxon>
        <taxon>Pseudomonadota</taxon>
        <taxon>Gammaproteobacteria</taxon>
        <taxon>Alteromonadales</taxon>
        <taxon>Pseudoalteromonadaceae</taxon>
        <taxon>Pseudoalteromonas</taxon>
    </lineage>
</organism>
<sequence length="563" mass="64047">MSEFKPSPAHLKRLFEHTHQALRLYYNKQKWPAIYPTLSQLAERFVQSYQHQPNALHAHLQFYASDHGYATNLTVNQCILVCAFCSANGYDANFTEELVIAALSDHLCCSNETNKAARGEMLSVQETKLVKLRHQFAITMLDTANVPQGQLQRILSRLDKYTAAITGNKSIPLYDNTSILVTLAKRIAKAITPRPKIKTFTIVQALKSLYLGTHNEFAQLSLLALARQITDYPGGSLVNYKGQQALVLCATHDGFLLVLLNNNNAVGMLKTSKRFTPHYRPISTSDRKLLYSIWFNEQIPKPIEAHEHQEAIWQAITKLGQHQFLEFKAIEKAIKPFSQITYALQQAARQYNRQGQKASTVRHCLTMVGLDTAGLLCQRVLLETLISKLRHPFANDVWHKYNHLNKLIMMLLSNEHSEQFEHLLSPFTAAIYFILSDHSCAIRRSVKSNTEQLTEKSVSIAHLFGFVRLNETRFTEFTNNYFAHSPSHQAFLETEKAEKSTLSDKARYLVAIKILATYTLGESQALSAWQTQLLDEVLKEFQWNSLTQFCEAFITHGPSCNID</sequence>
<gene>
    <name evidence="1" type="ORF">BIW53_14705</name>
</gene>
<name>A0A1S1MZW1_9GAMM</name>
<dbReference type="RefSeq" id="WP_070992767.1">
    <property type="nucleotide sequence ID" value="NZ_CBCSHD010000009.1"/>
</dbReference>
<dbReference type="EMBL" id="MNAN01000034">
    <property type="protein sequence ID" value="OHU94328.1"/>
    <property type="molecule type" value="Genomic_DNA"/>
</dbReference>
<dbReference type="OrthoDB" id="6297978at2"/>
<protein>
    <recommendedName>
        <fullName evidence="3">Orphan protein</fullName>
    </recommendedName>
</protein>
<dbReference type="STRING" id="327939.BIW53_14705"/>
<evidence type="ECO:0000313" key="2">
    <source>
        <dbReference type="Proteomes" id="UP000180253"/>
    </source>
</evidence>
<keyword evidence="2" id="KW-1185">Reference proteome</keyword>
<accession>A0A1S1MZW1</accession>
<dbReference type="Proteomes" id="UP000180253">
    <property type="component" value="Unassembled WGS sequence"/>
</dbReference>
<dbReference type="AlphaFoldDB" id="A0A1S1MZW1"/>
<proteinExistence type="predicted"/>